<accession>A0A165D4J5</accession>
<feature type="transmembrane region" description="Helical" evidence="1">
    <location>
        <begin position="28"/>
        <end position="50"/>
    </location>
</feature>
<dbReference type="InterPro" id="IPR045340">
    <property type="entry name" value="DUF6533"/>
</dbReference>
<dbReference type="Pfam" id="PF20151">
    <property type="entry name" value="DUF6533"/>
    <property type="match status" value="1"/>
</dbReference>
<sequence length="133" mass="14866">YDYALTLPQEIAVVWSTPWTPGKGFFLLIRYLGFIDLPILLFGAWLDADIGTRPAEIQIKHSSMAYRNNRNAAFGFFLADAVIGLRTWAVWHHSVRCGCALVISYVLMIVATVYFKARLSQTLLGLNALSTAL</sequence>
<proteinExistence type="predicted"/>
<dbReference type="AlphaFoldDB" id="A0A165D4J5"/>
<dbReference type="EMBL" id="KV424080">
    <property type="protein sequence ID" value="KZT52056.1"/>
    <property type="molecule type" value="Genomic_DNA"/>
</dbReference>
<gene>
    <name evidence="3" type="ORF">CALCODRAFT_442164</name>
</gene>
<feature type="domain" description="DUF6533" evidence="2">
    <location>
        <begin position="1"/>
        <end position="35"/>
    </location>
</feature>
<keyword evidence="4" id="KW-1185">Reference proteome</keyword>
<keyword evidence="1" id="KW-1133">Transmembrane helix</keyword>
<reference evidence="3 4" key="1">
    <citation type="journal article" date="2016" name="Mol. Biol. Evol.">
        <title>Comparative Genomics of Early-Diverging Mushroom-Forming Fungi Provides Insights into the Origins of Lignocellulose Decay Capabilities.</title>
        <authorList>
            <person name="Nagy L.G."/>
            <person name="Riley R."/>
            <person name="Tritt A."/>
            <person name="Adam C."/>
            <person name="Daum C."/>
            <person name="Floudas D."/>
            <person name="Sun H."/>
            <person name="Yadav J.S."/>
            <person name="Pangilinan J."/>
            <person name="Larsson K.H."/>
            <person name="Matsuura K."/>
            <person name="Barry K."/>
            <person name="Labutti K."/>
            <person name="Kuo R."/>
            <person name="Ohm R.A."/>
            <person name="Bhattacharya S.S."/>
            <person name="Shirouzu T."/>
            <person name="Yoshinaga Y."/>
            <person name="Martin F.M."/>
            <person name="Grigoriev I.V."/>
            <person name="Hibbett D.S."/>
        </authorList>
    </citation>
    <scope>NUCLEOTIDE SEQUENCE [LARGE SCALE GENOMIC DNA]</scope>
    <source>
        <strain evidence="3 4">HHB12733</strain>
    </source>
</reference>
<feature type="transmembrane region" description="Helical" evidence="1">
    <location>
        <begin position="71"/>
        <end position="89"/>
    </location>
</feature>
<feature type="non-terminal residue" evidence="3">
    <location>
        <position position="1"/>
    </location>
</feature>
<dbReference type="OrthoDB" id="2958007at2759"/>
<dbReference type="Proteomes" id="UP000076842">
    <property type="component" value="Unassembled WGS sequence"/>
</dbReference>
<keyword evidence="1" id="KW-0812">Transmembrane</keyword>
<evidence type="ECO:0000256" key="1">
    <source>
        <dbReference type="SAM" id="Phobius"/>
    </source>
</evidence>
<keyword evidence="1" id="KW-0472">Membrane</keyword>
<protein>
    <recommendedName>
        <fullName evidence="2">DUF6533 domain-containing protein</fullName>
    </recommendedName>
</protein>
<name>A0A165D4J5_9BASI</name>
<organism evidence="3 4">
    <name type="scientific">Calocera cornea HHB12733</name>
    <dbReference type="NCBI Taxonomy" id="1353952"/>
    <lineage>
        <taxon>Eukaryota</taxon>
        <taxon>Fungi</taxon>
        <taxon>Dikarya</taxon>
        <taxon>Basidiomycota</taxon>
        <taxon>Agaricomycotina</taxon>
        <taxon>Dacrymycetes</taxon>
        <taxon>Dacrymycetales</taxon>
        <taxon>Dacrymycetaceae</taxon>
        <taxon>Calocera</taxon>
    </lineage>
</organism>
<evidence type="ECO:0000259" key="2">
    <source>
        <dbReference type="Pfam" id="PF20151"/>
    </source>
</evidence>
<evidence type="ECO:0000313" key="4">
    <source>
        <dbReference type="Proteomes" id="UP000076842"/>
    </source>
</evidence>
<evidence type="ECO:0000313" key="3">
    <source>
        <dbReference type="EMBL" id="KZT52056.1"/>
    </source>
</evidence>
<feature type="transmembrane region" description="Helical" evidence="1">
    <location>
        <begin position="95"/>
        <end position="115"/>
    </location>
</feature>
<dbReference type="InParanoid" id="A0A165D4J5"/>